<accession>A0A4V6CT23</accession>
<evidence type="ECO:0000256" key="2">
    <source>
        <dbReference type="ARBA" id="ARBA00022840"/>
    </source>
</evidence>
<dbReference type="PROSITE" id="PS00622">
    <property type="entry name" value="HTH_LUXR_1"/>
    <property type="match status" value="1"/>
</dbReference>
<dbReference type="Pfam" id="PF00196">
    <property type="entry name" value="GerE"/>
    <property type="match status" value="1"/>
</dbReference>
<organism evidence="4 5">
    <name type="scientific">Nakamurella flava</name>
    <dbReference type="NCBI Taxonomy" id="2576308"/>
    <lineage>
        <taxon>Bacteria</taxon>
        <taxon>Bacillati</taxon>
        <taxon>Actinomycetota</taxon>
        <taxon>Actinomycetes</taxon>
        <taxon>Nakamurellales</taxon>
        <taxon>Nakamurellaceae</taxon>
        <taxon>Nakamurella</taxon>
    </lineage>
</organism>
<gene>
    <name evidence="4" type="ORF">FDO65_17735</name>
</gene>
<dbReference type="OrthoDB" id="8482304at2"/>
<dbReference type="SUPFAM" id="SSF46894">
    <property type="entry name" value="C-terminal effector domain of the bipartite response regulators"/>
    <property type="match status" value="1"/>
</dbReference>
<proteinExistence type="predicted"/>
<protein>
    <recommendedName>
        <fullName evidence="3">HTH luxR-type domain-containing protein</fullName>
    </recommendedName>
</protein>
<dbReference type="InterPro" id="IPR036388">
    <property type="entry name" value="WH-like_DNA-bd_sf"/>
</dbReference>
<dbReference type="PRINTS" id="PR00038">
    <property type="entry name" value="HTHLUXR"/>
</dbReference>
<keyword evidence="2" id="KW-0067">ATP-binding</keyword>
<keyword evidence="5" id="KW-1185">Reference proteome</keyword>
<dbReference type="CDD" id="cd06170">
    <property type="entry name" value="LuxR_C_like"/>
    <property type="match status" value="1"/>
</dbReference>
<dbReference type="GO" id="GO:0005524">
    <property type="term" value="F:ATP binding"/>
    <property type="evidence" value="ECO:0007669"/>
    <property type="project" value="UniProtKB-KW"/>
</dbReference>
<feature type="domain" description="HTH luxR-type" evidence="3">
    <location>
        <begin position="870"/>
        <end position="935"/>
    </location>
</feature>
<evidence type="ECO:0000259" key="3">
    <source>
        <dbReference type="PROSITE" id="PS50043"/>
    </source>
</evidence>
<dbReference type="Proteomes" id="UP000306985">
    <property type="component" value="Unassembled WGS sequence"/>
</dbReference>
<dbReference type="PANTHER" id="PTHR16305">
    <property type="entry name" value="TESTICULAR SOLUBLE ADENYLYL CYCLASE"/>
    <property type="match status" value="1"/>
</dbReference>
<dbReference type="PANTHER" id="PTHR16305:SF35">
    <property type="entry name" value="TRANSCRIPTIONAL ACTIVATOR DOMAIN"/>
    <property type="match status" value="1"/>
</dbReference>
<evidence type="ECO:0000313" key="5">
    <source>
        <dbReference type="Proteomes" id="UP000306985"/>
    </source>
</evidence>
<comment type="caution">
    <text evidence="4">The sequence shown here is derived from an EMBL/GenBank/DDBJ whole genome shotgun (WGS) entry which is preliminary data.</text>
</comment>
<dbReference type="RefSeq" id="WP_137451069.1">
    <property type="nucleotide sequence ID" value="NZ_SZZH01000005.1"/>
</dbReference>
<evidence type="ECO:0000256" key="1">
    <source>
        <dbReference type="ARBA" id="ARBA00022741"/>
    </source>
</evidence>
<dbReference type="GO" id="GO:0004016">
    <property type="term" value="F:adenylate cyclase activity"/>
    <property type="evidence" value="ECO:0007669"/>
    <property type="project" value="TreeGrafter"/>
</dbReference>
<name>A0A4V6CT23_9ACTN</name>
<dbReference type="GO" id="GO:0006355">
    <property type="term" value="P:regulation of DNA-templated transcription"/>
    <property type="evidence" value="ECO:0007669"/>
    <property type="project" value="InterPro"/>
</dbReference>
<dbReference type="EMBL" id="SZZH01000005">
    <property type="protein sequence ID" value="TKV57365.1"/>
    <property type="molecule type" value="Genomic_DNA"/>
</dbReference>
<dbReference type="GO" id="GO:0005737">
    <property type="term" value="C:cytoplasm"/>
    <property type="evidence" value="ECO:0007669"/>
    <property type="project" value="TreeGrafter"/>
</dbReference>
<sequence length="936" mass="98410">MSDRPPPRGFDAAAGGLSRDRIAEMVQGWVDGVVAGPPPAVPRPGDRPLRRGVSVSIEAPPGMGKSHLAWSVAERARDLGARVVTARGRERLSRSSFGVVDELVGGTAAARDPGDGAFEQIDAWTAQGPVLCWVDDLHWADSASLTVLRRLAWAGRDLPLVLLLTGRAAPSREAVSLVTRSVDHRVDLPPMTDMAVEALARDQLGGWPGPRLRRHLQRCRGNPLFVTDVLAGLTTSGRVGSVGRDRVDLIGPPPSAGAGLQTQLDDHLRQVGETPRELLAALAAWGTPASTQELADLLYVTPPAIHTAVEAALASGVVQWSDVGVNDNVSAGTDPRLQFVHDLYAERALALLDPTVLRSTHRRAATLRATAGYGPAVVAGHLMLAGDPDEGLVTALRAAVVQAGEWAPAVRAELLGDLQSVATGDEVAVDQAHALYASGQQERAVEVAARHLAVTTDRGTAATLQTVVLRALVNRADTAAAGRAIDRTLTVAGLPDGVRRQLGQLRCWVRVLAGERTRARAELGPLLEQAVATGDVDVEFGLLTSLAILEYLDARPRDALQLVARQSGLTLSDPAVESRMTALIWPPLFQLYADGVDTATRGSLEARRAGAALGARWLEPFHSFVAAGISTTAGDWDDATVEGDIGLERAEEIGTGWISLAVGERAVLDVRRGHREQAARRLTDLGAAGFPWQFGSPDPALAQLLILEAGGASAEAGAAARELWSTAGVAGPLWMLRAAPDVARVALTGWDPELAQRVADDVARLSVDQTPILAPVVDLVGGMADGSVDRLQAAAAAAEAVRNAPLAAAAHEEVAVAAGAVGASDIARTALDLAVTAYRAMGACTDVDRAAARLRALGVRRGSRAARRVQTGGPASLTETERRVMALVRDGLTNPEIAARLFVSPRTVQTHVSHILAKLGVRSRVEVARIDLPEDV</sequence>
<dbReference type="InterPro" id="IPR016032">
    <property type="entry name" value="Sig_transdc_resp-reg_C-effctor"/>
</dbReference>
<evidence type="ECO:0000313" key="4">
    <source>
        <dbReference type="EMBL" id="TKV57365.1"/>
    </source>
</evidence>
<reference evidence="4 5" key="1">
    <citation type="submission" date="2019-05" db="EMBL/GenBank/DDBJ databases">
        <title>Nakamurella sp. N5BH11, whole genome shotgun sequence.</title>
        <authorList>
            <person name="Tuo L."/>
        </authorList>
    </citation>
    <scope>NUCLEOTIDE SEQUENCE [LARGE SCALE GENOMIC DNA]</scope>
    <source>
        <strain evidence="4 5">N5BH11</strain>
    </source>
</reference>
<dbReference type="AlphaFoldDB" id="A0A4V6CT23"/>
<dbReference type="InterPro" id="IPR027417">
    <property type="entry name" value="P-loop_NTPase"/>
</dbReference>
<dbReference type="SMART" id="SM00421">
    <property type="entry name" value="HTH_LUXR"/>
    <property type="match status" value="1"/>
</dbReference>
<dbReference type="Gene3D" id="1.10.10.10">
    <property type="entry name" value="Winged helix-like DNA-binding domain superfamily/Winged helix DNA-binding domain"/>
    <property type="match status" value="1"/>
</dbReference>
<dbReference type="SUPFAM" id="SSF52540">
    <property type="entry name" value="P-loop containing nucleoside triphosphate hydrolases"/>
    <property type="match status" value="1"/>
</dbReference>
<dbReference type="PROSITE" id="PS50043">
    <property type="entry name" value="HTH_LUXR_2"/>
    <property type="match status" value="1"/>
</dbReference>
<dbReference type="GO" id="GO:0003677">
    <property type="term" value="F:DNA binding"/>
    <property type="evidence" value="ECO:0007669"/>
    <property type="project" value="InterPro"/>
</dbReference>
<keyword evidence="1" id="KW-0547">Nucleotide-binding</keyword>
<dbReference type="InterPro" id="IPR000792">
    <property type="entry name" value="Tscrpt_reg_LuxR_C"/>
</dbReference>